<gene>
    <name evidence="2" type="ORF">GRI47_06335</name>
</gene>
<dbReference type="RefSeq" id="WP_160660458.1">
    <property type="nucleotide sequence ID" value="NZ_BAABDV010000001.1"/>
</dbReference>
<keyword evidence="1" id="KW-0812">Transmembrane</keyword>
<organism evidence="2 3">
    <name type="scientific">Qipengyuania pelagi</name>
    <dbReference type="NCBI Taxonomy" id="994320"/>
    <lineage>
        <taxon>Bacteria</taxon>
        <taxon>Pseudomonadati</taxon>
        <taxon>Pseudomonadota</taxon>
        <taxon>Alphaproteobacteria</taxon>
        <taxon>Sphingomonadales</taxon>
        <taxon>Erythrobacteraceae</taxon>
        <taxon>Qipengyuania</taxon>
    </lineage>
</organism>
<feature type="transmembrane region" description="Helical" evidence="1">
    <location>
        <begin position="6"/>
        <end position="26"/>
    </location>
</feature>
<dbReference type="AlphaFoldDB" id="A0A844Y8A6"/>
<keyword evidence="1" id="KW-0472">Membrane</keyword>
<dbReference type="EMBL" id="WTYD01000001">
    <property type="protein sequence ID" value="MXO53627.1"/>
    <property type="molecule type" value="Genomic_DNA"/>
</dbReference>
<proteinExistence type="predicted"/>
<evidence type="ECO:0000313" key="2">
    <source>
        <dbReference type="EMBL" id="MXO53627.1"/>
    </source>
</evidence>
<evidence type="ECO:0000313" key="3">
    <source>
        <dbReference type="Proteomes" id="UP000430272"/>
    </source>
</evidence>
<reference evidence="2 3" key="1">
    <citation type="submission" date="2019-12" db="EMBL/GenBank/DDBJ databases">
        <title>Genomic-based taxomic classification of the family Erythrobacteraceae.</title>
        <authorList>
            <person name="Xu L."/>
        </authorList>
    </citation>
    <scope>NUCLEOTIDE SEQUENCE [LARGE SCALE GENOMIC DNA]</scope>
    <source>
        <strain evidence="2 3">JCM 17468</strain>
    </source>
</reference>
<evidence type="ECO:0000256" key="1">
    <source>
        <dbReference type="SAM" id="Phobius"/>
    </source>
</evidence>
<evidence type="ECO:0008006" key="4">
    <source>
        <dbReference type="Google" id="ProtNLM"/>
    </source>
</evidence>
<protein>
    <recommendedName>
        <fullName evidence="4">LPXTG cell wall anchor domain-containing protein</fullName>
    </recommendedName>
</protein>
<sequence length="139" mass="15577">MQDALQWVVAITGILALATGGIGWFIRRKDRKRAIMPTAILRDGRIEILNRCDEPLFVERVECERPVCIGRLGRDAYGQEVRPIYEDAPVSPGWEVPPIERAFFPFWIDGPSNTPAKIICSSSLRSLRSVSITAKSILP</sequence>
<dbReference type="Proteomes" id="UP000430272">
    <property type="component" value="Unassembled WGS sequence"/>
</dbReference>
<name>A0A844Y8A6_9SPHN</name>
<accession>A0A844Y8A6</accession>
<keyword evidence="3" id="KW-1185">Reference proteome</keyword>
<keyword evidence="1" id="KW-1133">Transmembrane helix</keyword>
<comment type="caution">
    <text evidence="2">The sequence shown here is derived from an EMBL/GenBank/DDBJ whole genome shotgun (WGS) entry which is preliminary data.</text>
</comment>